<organism evidence="2 3">
    <name type="scientific">Ambrosiozyma monospora</name>
    <name type="common">Yeast</name>
    <name type="synonym">Endomycopsis monosporus</name>
    <dbReference type="NCBI Taxonomy" id="43982"/>
    <lineage>
        <taxon>Eukaryota</taxon>
        <taxon>Fungi</taxon>
        <taxon>Dikarya</taxon>
        <taxon>Ascomycota</taxon>
        <taxon>Saccharomycotina</taxon>
        <taxon>Pichiomycetes</taxon>
        <taxon>Pichiales</taxon>
        <taxon>Pichiaceae</taxon>
        <taxon>Ambrosiozyma</taxon>
    </lineage>
</organism>
<dbReference type="EMBL" id="BSXU01004563">
    <property type="protein sequence ID" value="GMG45380.1"/>
    <property type="molecule type" value="Genomic_DNA"/>
</dbReference>
<gene>
    <name evidence="2" type="ORF">Amon01_000681400</name>
</gene>
<comment type="caution">
    <text evidence="2">The sequence shown here is derived from an EMBL/GenBank/DDBJ whole genome shotgun (WGS) entry which is preliminary data.</text>
</comment>
<evidence type="ECO:0000313" key="3">
    <source>
        <dbReference type="Proteomes" id="UP001165063"/>
    </source>
</evidence>
<accession>A0A9W7DMS0</accession>
<sequence length="90" mass="10163">MQNAQDKSELGKFRFKQVPGDDELPESVQYFLDFSGVDFSDDGLYSITIMENLGRKIIVETEDGKQPEKFQLTSDGNNISFSTPSNFDTN</sequence>
<evidence type="ECO:0000313" key="2">
    <source>
        <dbReference type="EMBL" id="GMG45380.1"/>
    </source>
</evidence>
<proteinExistence type="predicted"/>
<dbReference type="AlphaFoldDB" id="A0A9W7DMS0"/>
<protein>
    <submittedName>
        <fullName evidence="2">Unnamed protein product</fullName>
    </submittedName>
</protein>
<evidence type="ECO:0000256" key="1">
    <source>
        <dbReference type="SAM" id="MobiDB-lite"/>
    </source>
</evidence>
<name>A0A9W7DMS0_AMBMO</name>
<dbReference type="Proteomes" id="UP001165063">
    <property type="component" value="Unassembled WGS sequence"/>
</dbReference>
<reference evidence="2" key="1">
    <citation type="submission" date="2023-04" db="EMBL/GenBank/DDBJ databases">
        <title>Ambrosiozyma monospora NBRC 1965.</title>
        <authorList>
            <person name="Ichikawa N."/>
            <person name="Sato H."/>
            <person name="Tonouchi N."/>
        </authorList>
    </citation>
    <scope>NUCLEOTIDE SEQUENCE</scope>
    <source>
        <strain evidence="2">NBRC 1965</strain>
    </source>
</reference>
<feature type="compositionally biased region" description="Polar residues" evidence="1">
    <location>
        <begin position="71"/>
        <end position="90"/>
    </location>
</feature>
<feature type="region of interest" description="Disordered" evidence="1">
    <location>
        <begin position="68"/>
        <end position="90"/>
    </location>
</feature>
<keyword evidence="3" id="KW-1185">Reference proteome</keyword>